<keyword evidence="7" id="KW-1185">Reference proteome</keyword>
<dbReference type="Gene3D" id="3.40.190.290">
    <property type="match status" value="1"/>
</dbReference>
<protein>
    <submittedName>
        <fullName evidence="6">ModE molybdate transport repressor domain-containing protein</fullName>
    </submittedName>
</protein>
<comment type="similarity">
    <text evidence="1">Belongs to the LysR transcriptional regulatory family.</text>
</comment>
<dbReference type="Gene3D" id="1.10.10.10">
    <property type="entry name" value="Winged helix-like DNA-binding domain superfamily/Winged helix DNA-binding domain"/>
    <property type="match status" value="1"/>
</dbReference>
<dbReference type="PANTHER" id="PTHR30126">
    <property type="entry name" value="HTH-TYPE TRANSCRIPTIONAL REGULATOR"/>
    <property type="match status" value="1"/>
</dbReference>
<dbReference type="PANTHER" id="PTHR30126:SF39">
    <property type="entry name" value="HTH-TYPE TRANSCRIPTIONAL REGULATOR CYSL"/>
    <property type="match status" value="1"/>
</dbReference>
<organism evidence="6 7">
    <name type="scientific">Auraticoccus monumenti</name>
    <dbReference type="NCBI Taxonomy" id="675864"/>
    <lineage>
        <taxon>Bacteria</taxon>
        <taxon>Bacillati</taxon>
        <taxon>Actinomycetota</taxon>
        <taxon>Actinomycetes</taxon>
        <taxon>Propionibacteriales</taxon>
        <taxon>Propionibacteriaceae</taxon>
        <taxon>Auraticoccus</taxon>
    </lineage>
</organism>
<evidence type="ECO:0000259" key="5">
    <source>
        <dbReference type="PROSITE" id="PS50931"/>
    </source>
</evidence>
<keyword evidence="2" id="KW-0805">Transcription regulation</keyword>
<proteinExistence type="inferred from homology"/>
<dbReference type="PROSITE" id="PS50931">
    <property type="entry name" value="HTH_LYSR"/>
    <property type="match status" value="1"/>
</dbReference>
<dbReference type="GO" id="GO:0000976">
    <property type="term" value="F:transcription cis-regulatory region binding"/>
    <property type="evidence" value="ECO:0007669"/>
    <property type="project" value="TreeGrafter"/>
</dbReference>
<dbReference type="AlphaFoldDB" id="A0A1G6WHA1"/>
<dbReference type="SUPFAM" id="SSF53850">
    <property type="entry name" value="Periplasmic binding protein-like II"/>
    <property type="match status" value="1"/>
</dbReference>
<evidence type="ECO:0000256" key="3">
    <source>
        <dbReference type="ARBA" id="ARBA00023125"/>
    </source>
</evidence>
<gene>
    <name evidence="6" type="ORF">SAMN04489747_1442</name>
</gene>
<dbReference type="InterPro" id="IPR000847">
    <property type="entry name" value="LysR_HTH_N"/>
</dbReference>
<dbReference type="Pfam" id="PF00126">
    <property type="entry name" value="HTH_1"/>
    <property type="match status" value="1"/>
</dbReference>
<evidence type="ECO:0000256" key="1">
    <source>
        <dbReference type="ARBA" id="ARBA00009437"/>
    </source>
</evidence>
<evidence type="ECO:0000313" key="6">
    <source>
        <dbReference type="EMBL" id="SDD65164.1"/>
    </source>
</evidence>
<sequence length="303" mass="32120">MVSPRVPDLDSLQLLLEIAVTGSLGRAATAHGLSQPAVSARLRTMEALVGVPLVERSPRGSSLTAAGVLVAGWAREVLTAAEMLDAGITSLRADQDQHLRVAASMTVAEHLLPRWLVRLAADRPRTAVSLQAMNSTQVEQAVLADQVDLGFVEGPDVGPGLDDRVVAHDRLVVVVAPTHPWARRRRVDAAELAATRLVQREPTSGTRTALAAALAEHGPLATPLLELSTSTAVRSATAAGAGPAVLSHLAVQDDLDHGRLLEVPIRGADLTRLLRAVWPSDRRTSRPAQELLDIATIAERGDR</sequence>
<accession>A0A1G6WHA1</accession>
<evidence type="ECO:0000313" key="7">
    <source>
        <dbReference type="Proteomes" id="UP000198546"/>
    </source>
</evidence>
<dbReference type="Pfam" id="PF03466">
    <property type="entry name" value="LysR_substrate"/>
    <property type="match status" value="1"/>
</dbReference>
<evidence type="ECO:0000256" key="4">
    <source>
        <dbReference type="ARBA" id="ARBA00023163"/>
    </source>
</evidence>
<evidence type="ECO:0000256" key="2">
    <source>
        <dbReference type="ARBA" id="ARBA00023015"/>
    </source>
</evidence>
<dbReference type="GO" id="GO:0003700">
    <property type="term" value="F:DNA-binding transcription factor activity"/>
    <property type="evidence" value="ECO:0007669"/>
    <property type="project" value="InterPro"/>
</dbReference>
<name>A0A1G6WHA1_9ACTN</name>
<dbReference type="EMBL" id="LT629688">
    <property type="protein sequence ID" value="SDD65164.1"/>
    <property type="molecule type" value="Genomic_DNA"/>
</dbReference>
<keyword evidence="4" id="KW-0804">Transcription</keyword>
<dbReference type="InterPro" id="IPR036390">
    <property type="entry name" value="WH_DNA-bd_sf"/>
</dbReference>
<dbReference type="OrthoDB" id="9808620at2"/>
<dbReference type="RefSeq" id="WP_090591941.1">
    <property type="nucleotide sequence ID" value="NZ_LT629688.1"/>
</dbReference>
<dbReference type="InterPro" id="IPR005119">
    <property type="entry name" value="LysR_subst-bd"/>
</dbReference>
<dbReference type="STRING" id="675864.SAMN04489747_1442"/>
<dbReference type="InterPro" id="IPR036388">
    <property type="entry name" value="WH-like_DNA-bd_sf"/>
</dbReference>
<dbReference type="Proteomes" id="UP000198546">
    <property type="component" value="Chromosome i"/>
</dbReference>
<keyword evidence="3" id="KW-0238">DNA-binding</keyword>
<reference evidence="6 7" key="1">
    <citation type="submission" date="2016-10" db="EMBL/GenBank/DDBJ databases">
        <authorList>
            <person name="de Groot N.N."/>
        </authorList>
    </citation>
    <scope>NUCLEOTIDE SEQUENCE [LARGE SCALE GENOMIC DNA]</scope>
    <source>
        <strain evidence="6 7">MON 2.2</strain>
    </source>
</reference>
<feature type="domain" description="HTH lysR-type" evidence="5">
    <location>
        <begin position="7"/>
        <end position="64"/>
    </location>
</feature>
<dbReference type="SUPFAM" id="SSF46785">
    <property type="entry name" value="Winged helix' DNA-binding domain"/>
    <property type="match status" value="1"/>
</dbReference>